<dbReference type="EMBL" id="CP035928">
    <property type="protein sequence ID" value="QEP35345.1"/>
    <property type="molecule type" value="Genomic_DNA"/>
</dbReference>
<dbReference type="InterPro" id="IPR011330">
    <property type="entry name" value="Glyco_hydro/deAcase_b/a-brl"/>
</dbReference>
<evidence type="ECO:0000313" key="1">
    <source>
        <dbReference type="EMBL" id="QEP35345.1"/>
    </source>
</evidence>
<dbReference type="Proteomes" id="UP000322726">
    <property type="component" value="Chromosome"/>
</dbReference>
<dbReference type="GO" id="GO:0005975">
    <property type="term" value="P:carbohydrate metabolic process"/>
    <property type="evidence" value="ECO:0007669"/>
    <property type="project" value="InterPro"/>
</dbReference>
<keyword evidence="2" id="KW-1185">Reference proteome</keyword>
<reference evidence="1 2" key="1">
    <citation type="submission" date="2019-09" db="EMBL/GenBank/DDBJ databases">
        <title>Complete genome sequencing of four Arcobacter species reveals a diverse suite of mobile elements.</title>
        <authorList>
            <person name="Miller W.G."/>
            <person name="Yee E."/>
            <person name="Bono J.L."/>
        </authorList>
    </citation>
    <scope>NUCLEOTIDE SEQUENCE [LARGE SCALE GENOMIC DNA]</scope>
    <source>
        <strain evidence="1 2">LMG 26638</strain>
    </source>
</reference>
<dbReference type="Pfam" id="PF04748">
    <property type="entry name" value="Polysacc_deac_2"/>
    <property type="match status" value="1"/>
</dbReference>
<dbReference type="Gene3D" id="3.20.20.370">
    <property type="entry name" value="Glycoside hydrolase/deacetylase"/>
    <property type="match status" value="1"/>
</dbReference>
<dbReference type="CDD" id="cd10936">
    <property type="entry name" value="CE4_DAC2"/>
    <property type="match status" value="1"/>
</dbReference>
<organism evidence="1 2">
    <name type="scientific">Malaciobacter pacificus</name>
    <dbReference type="NCBI Taxonomy" id="1080223"/>
    <lineage>
        <taxon>Bacteria</taxon>
        <taxon>Pseudomonadati</taxon>
        <taxon>Campylobacterota</taxon>
        <taxon>Epsilonproteobacteria</taxon>
        <taxon>Campylobacterales</taxon>
        <taxon>Arcobacteraceae</taxon>
        <taxon>Malaciobacter</taxon>
    </lineage>
</organism>
<protein>
    <submittedName>
        <fullName evidence="1">Divergent polysaccharide deacetylase</fullName>
    </submittedName>
</protein>
<evidence type="ECO:0000313" key="2">
    <source>
        <dbReference type="Proteomes" id="UP000322726"/>
    </source>
</evidence>
<reference evidence="2" key="2">
    <citation type="submission" date="2019-09" db="EMBL/GenBank/DDBJ databases">
        <title>Complete genome sequencing of four Arcobacter species reveals a diverse suite of mobile elements.</title>
        <authorList>
            <person name="On S.L.W."/>
            <person name="Miller W.G."/>
            <person name="Biggs P."/>
            <person name="Cornelius A."/>
            <person name="Vandamme P."/>
        </authorList>
    </citation>
    <scope>NUCLEOTIDE SEQUENCE [LARGE SCALE GENOMIC DNA]</scope>
    <source>
        <strain evidence="2">LMG 26638</strain>
    </source>
</reference>
<dbReference type="KEGG" id="apai:APAC_2284"/>
<proteinExistence type="predicted"/>
<gene>
    <name evidence="1" type="ORF">APAC_2284</name>
</gene>
<reference evidence="1 2" key="3">
    <citation type="submission" date="2019-09" db="EMBL/GenBank/DDBJ databases">
        <title>Taxonomic note: a critical rebuttal of the proposed division of the genus Arcobacter into six genera, emended descriptions of Arcobacter anaerophilus and the genus Arcobacter, and an assessment of genus-level boundaries for Epsilonproteobacteria using in silico genomic comparator tools.</title>
        <authorList>
            <person name="On S.L.W."/>
            <person name="Miller W.G."/>
            <person name="Biggs P."/>
            <person name="Cornelius A."/>
            <person name="Vandamme P."/>
        </authorList>
    </citation>
    <scope>NUCLEOTIDE SEQUENCE [LARGE SCALE GENOMIC DNA]</scope>
    <source>
        <strain evidence="1 2">LMG 26638</strain>
    </source>
</reference>
<dbReference type="RefSeq" id="WP_130234240.1">
    <property type="nucleotide sequence ID" value="NZ_BMEF01000016.1"/>
</dbReference>
<dbReference type="AlphaFoldDB" id="A0A5C2HCP8"/>
<name>A0A5C2HCP8_9BACT</name>
<accession>A0A5C2HCP8</accession>
<dbReference type="InterPro" id="IPR006837">
    <property type="entry name" value="Divergent_DAC"/>
</dbReference>
<dbReference type="SUPFAM" id="SSF88713">
    <property type="entry name" value="Glycoside hydrolase/deacetylase"/>
    <property type="match status" value="1"/>
</dbReference>
<dbReference type="PANTHER" id="PTHR30105">
    <property type="entry name" value="UNCHARACTERIZED YIBQ-RELATED"/>
    <property type="match status" value="1"/>
</dbReference>
<dbReference type="OrthoDB" id="9784811at2"/>
<dbReference type="PANTHER" id="PTHR30105:SF2">
    <property type="entry name" value="DIVERGENT POLYSACCHARIDE DEACETYLASE SUPERFAMILY"/>
    <property type="match status" value="1"/>
</dbReference>
<sequence length="386" mass="45116">MSKKKQKTNKTKSSQISNKKLAKVFLLIFSFAILSVGVSYFIMQKENSIKTTKTSTIIKKEEPLKIEKSDELKEFDEKKLDEHFENKRQEETYHSKYEEITEEVKKDIIEHHPKIIDKKIEKKQETTKISEEKKVEKKVQSTKKIEIQEKYDESKIVTQRDKFKFDHNDKPKLAIVIDDVTTSAQKRRILDVGYKVTMAFLPPTPGHKNSASIAQDLPFYMIHFPLQASSKFSGPEINTLTINDSYETIEKRVAQLRKWYPKAIYTNNHTGSVFTENHEAMDKLFKALKKHNFIFVDSRTSANSVVKKYAKKYNMPYIVRNTFLDNEKDFHYIQNQLKKAIIIAKKRGFAIAIGHPYNITTEVLAKSKHLLKDVEPIYINELPYLK</sequence>